<keyword evidence="1" id="KW-0732">Signal</keyword>
<comment type="caution">
    <text evidence="2">The sequence shown here is derived from an EMBL/GenBank/DDBJ whole genome shotgun (WGS) entry which is preliminary data.</text>
</comment>
<evidence type="ECO:0000313" key="2">
    <source>
        <dbReference type="EMBL" id="KNX38380.1"/>
    </source>
</evidence>
<dbReference type="Proteomes" id="UP000037397">
    <property type="component" value="Unassembled WGS sequence"/>
</dbReference>
<proteinExistence type="predicted"/>
<keyword evidence="3" id="KW-1185">Reference proteome</keyword>
<sequence>MRKRLIIGAVIASAGLAGATAAASAAGQPHGEVAQLKWVGAHPDTSIDAPVGKQKVYVVDVQQNTIRYVGTQADDQVKLPR</sequence>
<evidence type="ECO:0000313" key="3">
    <source>
        <dbReference type="Proteomes" id="UP000037397"/>
    </source>
</evidence>
<accession>A0A0L6CL52</accession>
<dbReference type="AlphaFoldDB" id="A0A0L6CL52"/>
<gene>
    <name evidence="2" type="ORF">VV01_16495</name>
</gene>
<reference evidence="3" key="1">
    <citation type="submission" date="2015-03" db="EMBL/GenBank/DDBJ databases">
        <title>Luteipulveratus halotolerans sp. nov., a novel actinobacterium (Dermacoccaceae) from Sarawak, Malaysia.</title>
        <authorList>
            <person name="Juboi H."/>
            <person name="Basik A."/>
            <person name="Shamsul S.S."/>
            <person name="Arnold P."/>
            <person name="Schmitt E.K."/>
            <person name="Sanglier J.-J."/>
            <person name="Yeo T."/>
        </authorList>
    </citation>
    <scope>NUCLEOTIDE SEQUENCE [LARGE SCALE GENOMIC DNA]</scope>
    <source>
        <strain evidence="3">C296001</strain>
    </source>
</reference>
<feature type="signal peptide" evidence="1">
    <location>
        <begin position="1"/>
        <end position="25"/>
    </location>
</feature>
<feature type="chain" id="PRO_5005562747" evidence="1">
    <location>
        <begin position="26"/>
        <end position="81"/>
    </location>
</feature>
<organism evidence="2 3">
    <name type="scientific">Luteipulveratus halotolerans</name>
    <dbReference type="NCBI Taxonomy" id="1631356"/>
    <lineage>
        <taxon>Bacteria</taxon>
        <taxon>Bacillati</taxon>
        <taxon>Actinomycetota</taxon>
        <taxon>Actinomycetes</taxon>
        <taxon>Micrococcales</taxon>
        <taxon>Dermacoccaceae</taxon>
        <taxon>Luteipulveratus</taxon>
    </lineage>
</organism>
<dbReference type="RefSeq" id="WP_050670832.1">
    <property type="nucleotide sequence ID" value="NZ_LAIR01000002.1"/>
</dbReference>
<evidence type="ECO:0000256" key="1">
    <source>
        <dbReference type="SAM" id="SignalP"/>
    </source>
</evidence>
<dbReference type="EMBL" id="LAIR01000002">
    <property type="protein sequence ID" value="KNX38380.1"/>
    <property type="molecule type" value="Genomic_DNA"/>
</dbReference>
<name>A0A0L6CL52_9MICO</name>
<protein>
    <submittedName>
        <fullName evidence="2">Uncharacterized protein</fullName>
    </submittedName>
</protein>